<dbReference type="PANTHER" id="PTHR45691">
    <property type="entry name" value="PROTEIN DIAPHANOUS"/>
    <property type="match status" value="1"/>
</dbReference>
<name>A0AAW0AFX3_9AGAR</name>
<protein>
    <submittedName>
        <fullName evidence="2">Uncharacterized protein</fullName>
    </submittedName>
</protein>
<feature type="compositionally biased region" description="Polar residues" evidence="1">
    <location>
        <begin position="750"/>
        <end position="759"/>
    </location>
</feature>
<evidence type="ECO:0000313" key="3">
    <source>
        <dbReference type="Proteomes" id="UP001362999"/>
    </source>
</evidence>
<feature type="compositionally biased region" description="Gly residues" evidence="1">
    <location>
        <begin position="694"/>
        <end position="706"/>
    </location>
</feature>
<feature type="compositionally biased region" description="Pro residues" evidence="1">
    <location>
        <begin position="518"/>
        <end position="529"/>
    </location>
</feature>
<accession>A0AAW0AFX3</accession>
<dbReference type="PANTHER" id="PTHR45691:SF1">
    <property type="entry name" value="FH2 DOMAIN-CONTAINING PROTEIN 1-RELATED"/>
    <property type="match status" value="1"/>
</dbReference>
<dbReference type="AlphaFoldDB" id="A0AAW0AFX3"/>
<feature type="compositionally biased region" description="Low complexity" evidence="1">
    <location>
        <begin position="682"/>
        <end position="693"/>
    </location>
</feature>
<feature type="region of interest" description="Disordered" evidence="1">
    <location>
        <begin position="669"/>
        <end position="823"/>
    </location>
</feature>
<feature type="compositionally biased region" description="Pro residues" evidence="1">
    <location>
        <begin position="789"/>
        <end position="801"/>
    </location>
</feature>
<feature type="compositionally biased region" description="Polar residues" evidence="1">
    <location>
        <begin position="506"/>
        <end position="515"/>
    </location>
</feature>
<sequence>MPKGRKSQLPADKAAYLESFWPEFLELQPHLGNFWIKVVRGWLQNWPVERRLGFPLVDSTGAAIGEDARSPQETLAIGAAIVVRNWYNNRSQKEKKALNEATPASSSSGAVGEIIAALGGSSRQHRRSQRRQIWEKRNKAIINAALEAEGFKNLMGTGDDGETIEERKERVSRGRRAQQTLRQQIVKRLQLEATAEEMAIVEQLYQAQKKPSTISTESVRTPEAFQQGIDEVGPLLKHVHAYVEQKTGLVGGTMLVGPIPNLGGRIGTQTYCHGVTAAGHTFDQAHSGWEDQVVKPLHQFGKKVFDHQTRRERAIRTQESSELDNTTQSNTEEQTETGGSRGPADIPPSETPTSTSSENGPNFRLPTPPPISPALEAPPTASEPPSNGSPPRTSLFLPGEDEDFGQQDYPPLDLDLNYFPLSNETLSNFDAFSAPPNIAGTPGPNPLSMITGDTPSGDRVDDIMRSFSTTPPATTPAPANSEPAAAPPAPAPSGLTQNWIFPPHTSMPSTPTFGNPQRPAPVSAPPPARPFASATALLAAGSVSVPSTPTRAGSTYGRPQTAFQRATTANPSPLRHVFTARSPSTPTPSAPSTTAPEVTPPLPAMTGIAPATTTTTTTPASTTTTTTTASTAPVLPSPHRHPAPPTAAAHAAPPVVTITTPVRVLSALTADDVPESRPLSNAPKAPKAATPAGQGRGGGRGGGARGRGTRGRGGRGRGRGGGGVAGGAGGGDADTGYLLGHDAEGGNRWQLGTVSTQRNPNREAAAAAAAAQKKLDRAARDRDHGVFFFPPPPPGTAPLPAEPAALGARAPPPEPRILGLRGASERTVKAGYVAPKKRTMEDIRKDAMKKKEQKAAEKLAAAAKRKADTENVRPGPSKKKRTR</sequence>
<feature type="compositionally biased region" description="Polar residues" evidence="1">
    <location>
        <begin position="544"/>
        <end position="571"/>
    </location>
</feature>
<keyword evidence="3" id="KW-1185">Reference proteome</keyword>
<feature type="compositionally biased region" description="Polar residues" evidence="1">
    <location>
        <begin position="383"/>
        <end position="392"/>
    </location>
</feature>
<feature type="compositionally biased region" description="Basic residues" evidence="1">
    <location>
        <begin position="707"/>
        <end position="718"/>
    </location>
</feature>
<feature type="region of interest" description="Disordered" evidence="1">
    <location>
        <begin position="846"/>
        <end position="883"/>
    </location>
</feature>
<reference evidence="2 3" key="1">
    <citation type="journal article" date="2024" name="J Genomics">
        <title>Draft genome sequencing and assembly of Favolaschia claudopus CIRM-BRFM 2984 isolated from oak limbs.</title>
        <authorList>
            <person name="Navarro D."/>
            <person name="Drula E."/>
            <person name="Chaduli D."/>
            <person name="Cazenave R."/>
            <person name="Ahrendt S."/>
            <person name="Wang J."/>
            <person name="Lipzen A."/>
            <person name="Daum C."/>
            <person name="Barry K."/>
            <person name="Grigoriev I.V."/>
            <person name="Favel A."/>
            <person name="Rosso M.N."/>
            <person name="Martin F."/>
        </authorList>
    </citation>
    <scope>NUCLEOTIDE SEQUENCE [LARGE SCALE GENOMIC DNA]</scope>
    <source>
        <strain evidence="2 3">CIRM-BRFM 2984</strain>
    </source>
</reference>
<feature type="compositionally biased region" description="Basic and acidic residues" evidence="1">
    <location>
        <begin position="773"/>
        <end position="785"/>
    </location>
</feature>
<comment type="caution">
    <text evidence="2">The sequence shown here is derived from an EMBL/GenBank/DDBJ whole genome shotgun (WGS) entry which is preliminary data.</text>
</comment>
<dbReference type="Proteomes" id="UP001362999">
    <property type="component" value="Unassembled WGS sequence"/>
</dbReference>
<feature type="compositionally biased region" description="Basic and acidic residues" evidence="1">
    <location>
        <begin position="304"/>
        <end position="316"/>
    </location>
</feature>
<feature type="region of interest" description="Disordered" evidence="1">
    <location>
        <begin position="433"/>
        <end position="529"/>
    </location>
</feature>
<proteinExistence type="predicted"/>
<feature type="region of interest" description="Disordered" evidence="1">
    <location>
        <begin position="304"/>
        <end position="411"/>
    </location>
</feature>
<evidence type="ECO:0000256" key="1">
    <source>
        <dbReference type="SAM" id="MobiDB-lite"/>
    </source>
</evidence>
<feature type="compositionally biased region" description="Gly residues" evidence="1">
    <location>
        <begin position="719"/>
        <end position="733"/>
    </location>
</feature>
<evidence type="ECO:0000313" key="2">
    <source>
        <dbReference type="EMBL" id="KAK7008240.1"/>
    </source>
</evidence>
<feature type="compositionally biased region" description="Low complexity" evidence="1">
    <location>
        <begin position="609"/>
        <end position="634"/>
    </location>
</feature>
<feature type="region of interest" description="Disordered" evidence="1">
    <location>
        <begin position="543"/>
        <end position="654"/>
    </location>
</feature>
<dbReference type="GO" id="GO:0030041">
    <property type="term" value="P:actin filament polymerization"/>
    <property type="evidence" value="ECO:0007669"/>
    <property type="project" value="TreeGrafter"/>
</dbReference>
<feature type="compositionally biased region" description="Basic and acidic residues" evidence="1">
    <location>
        <begin position="846"/>
        <end position="857"/>
    </location>
</feature>
<dbReference type="EMBL" id="JAWWNJ010000068">
    <property type="protein sequence ID" value="KAK7008240.1"/>
    <property type="molecule type" value="Genomic_DNA"/>
</dbReference>
<feature type="compositionally biased region" description="Low complexity" evidence="1">
    <location>
        <begin position="468"/>
        <end position="484"/>
    </location>
</feature>
<dbReference type="GO" id="GO:0005884">
    <property type="term" value="C:actin filament"/>
    <property type="evidence" value="ECO:0007669"/>
    <property type="project" value="TreeGrafter"/>
</dbReference>
<feature type="compositionally biased region" description="Low complexity" evidence="1">
    <location>
        <begin position="325"/>
        <end position="338"/>
    </location>
</feature>
<dbReference type="InterPro" id="IPR051412">
    <property type="entry name" value="Formin_Homology_Diaphanous_sf"/>
</dbReference>
<gene>
    <name evidence="2" type="ORF">R3P38DRAFT_3211087</name>
</gene>
<organism evidence="2 3">
    <name type="scientific">Favolaschia claudopus</name>
    <dbReference type="NCBI Taxonomy" id="2862362"/>
    <lineage>
        <taxon>Eukaryota</taxon>
        <taxon>Fungi</taxon>
        <taxon>Dikarya</taxon>
        <taxon>Basidiomycota</taxon>
        <taxon>Agaricomycotina</taxon>
        <taxon>Agaricomycetes</taxon>
        <taxon>Agaricomycetidae</taxon>
        <taxon>Agaricales</taxon>
        <taxon>Marasmiineae</taxon>
        <taxon>Mycenaceae</taxon>
        <taxon>Favolaschia</taxon>
    </lineage>
</organism>